<dbReference type="Gene3D" id="1.10.750.20">
    <property type="entry name" value="SOCS box"/>
    <property type="match status" value="1"/>
</dbReference>
<evidence type="ECO:0000256" key="1">
    <source>
        <dbReference type="ARBA" id="ARBA00004496"/>
    </source>
</evidence>
<evidence type="ECO:0000259" key="15">
    <source>
        <dbReference type="PROSITE" id="PS50001"/>
    </source>
</evidence>
<evidence type="ECO:0000256" key="6">
    <source>
        <dbReference type="ARBA" id="ARBA00022553"/>
    </source>
</evidence>
<dbReference type="RefSeq" id="XP_033808965.1">
    <property type="nucleotide sequence ID" value="XM_033953074.1"/>
</dbReference>
<feature type="domain" description="SH2" evidence="15">
    <location>
        <begin position="65"/>
        <end position="173"/>
    </location>
</feature>
<organism evidence="17 19">
    <name type="scientific">Geotrypetes seraphini</name>
    <name type="common">Gaboon caecilian</name>
    <name type="synonym">Caecilia seraphini</name>
    <dbReference type="NCBI Taxonomy" id="260995"/>
    <lineage>
        <taxon>Eukaryota</taxon>
        <taxon>Metazoa</taxon>
        <taxon>Chordata</taxon>
        <taxon>Craniata</taxon>
        <taxon>Vertebrata</taxon>
        <taxon>Euteleostomi</taxon>
        <taxon>Amphibia</taxon>
        <taxon>Gymnophiona</taxon>
        <taxon>Geotrypetes</taxon>
    </lineage>
</organism>
<keyword evidence="10" id="KW-0832">Ubl conjugation</keyword>
<evidence type="ECO:0000313" key="18">
    <source>
        <dbReference type="RefSeq" id="XP_033808964.1"/>
    </source>
</evidence>
<protein>
    <recommendedName>
        <fullName evidence="3">Suppressor of cytokine signaling 2</fullName>
    </recommendedName>
</protein>
<dbReference type="SUPFAM" id="SSF55550">
    <property type="entry name" value="SH2 domain"/>
    <property type="match status" value="1"/>
</dbReference>
<keyword evidence="6" id="KW-0597">Phosphoprotein</keyword>
<dbReference type="GO" id="GO:0009968">
    <property type="term" value="P:negative regulation of signal transduction"/>
    <property type="evidence" value="ECO:0007669"/>
    <property type="project" value="UniProtKB-KW"/>
</dbReference>
<dbReference type="PROSITE" id="PS50001">
    <property type="entry name" value="SH2"/>
    <property type="match status" value="1"/>
</dbReference>
<keyword evidence="9" id="KW-0833">Ubl conjugation pathway</keyword>
<dbReference type="SUPFAM" id="SSF158235">
    <property type="entry name" value="SOCS box-like"/>
    <property type="match status" value="1"/>
</dbReference>
<keyword evidence="7" id="KW-0341">Growth regulation</keyword>
<dbReference type="Pfam" id="PF07525">
    <property type="entry name" value="SOCS_box"/>
    <property type="match status" value="1"/>
</dbReference>
<evidence type="ECO:0000256" key="11">
    <source>
        <dbReference type="ARBA" id="ARBA00022999"/>
    </source>
</evidence>
<dbReference type="InterPro" id="IPR001496">
    <property type="entry name" value="SOCS_box"/>
</dbReference>
<dbReference type="CTD" id="8835"/>
<evidence type="ECO:0000256" key="7">
    <source>
        <dbReference type="ARBA" id="ARBA00022604"/>
    </source>
</evidence>
<dbReference type="KEGG" id="gsh:117364158"/>
<dbReference type="Gene3D" id="3.30.505.10">
    <property type="entry name" value="SH2 domain"/>
    <property type="match status" value="1"/>
</dbReference>
<keyword evidence="11 14" id="KW-0727">SH2 domain</keyword>
<dbReference type="UniPathway" id="UPA00143"/>
<comment type="function">
    <text evidence="12">Substrate-recognition component of a cullin-5-RING E3 ubiquitin-protein ligase complex (ECS complex, also named CRL5 complex), which mediates the ubiquitination and subsequent proteasomal degradation of target proteins, such as EPOR and GHR. Specifically recognizes and binds phosphorylated proteins via its SH2 domain, promoting their ubiquitination. The ECS(SOCS2) complex acts as a key regulator of growth hormone receptor (GHR) levels by mediating ubiquitination and degradation of GHR, following GHR phosphorylation by JAK2. The ECS(SOCS2) also catalyzes ubiquitination and degradation of JAK2-phosphorylated EPOR.</text>
</comment>
<evidence type="ECO:0000256" key="5">
    <source>
        <dbReference type="ARBA" id="ARBA00022499"/>
    </source>
</evidence>
<evidence type="ECO:0000256" key="13">
    <source>
        <dbReference type="ARBA" id="ARBA00046811"/>
    </source>
</evidence>
<dbReference type="GO" id="GO:0005942">
    <property type="term" value="C:phosphatidylinositol 3-kinase complex"/>
    <property type="evidence" value="ECO:0007669"/>
    <property type="project" value="TreeGrafter"/>
</dbReference>
<dbReference type="GO" id="GO:0016567">
    <property type="term" value="P:protein ubiquitination"/>
    <property type="evidence" value="ECO:0007669"/>
    <property type="project" value="UniProtKB-UniPathway"/>
</dbReference>
<dbReference type="GO" id="GO:0005737">
    <property type="term" value="C:cytoplasm"/>
    <property type="evidence" value="ECO:0007669"/>
    <property type="project" value="UniProtKB-SubCell"/>
</dbReference>
<evidence type="ECO:0000256" key="12">
    <source>
        <dbReference type="ARBA" id="ARBA00045700"/>
    </source>
</evidence>
<dbReference type="InterPro" id="IPR036860">
    <property type="entry name" value="SH2_dom_sf"/>
</dbReference>
<dbReference type="GO" id="GO:0035556">
    <property type="term" value="P:intracellular signal transduction"/>
    <property type="evidence" value="ECO:0007669"/>
    <property type="project" value="InterPro"/>
</dbReference>
<evidence type="ECO:0000256" key="2">
    <source>
        <dbReference type="ARBA" id="ARBA00004906"/>
    </source>
</evidence>
<evidence type="ECO:0000256" key="4">
    <source>
        <dbReference type="ARBA" id="ARBA00022490"/>
    </source>
</evidence>
<dbReference type="InterPro" id="IPR036036">
    <property type="entry name" value="SOCS_box-like_dom_sf"/>
</dbReference>
<proteinExistence type="predicted"/>
<dbReference type="PROSITE" id="PS50225">
    <property type="entry name" value="SOCS"/>
    <property type="match status" value="1"/>
</dbReference>
<dbReference type="SMART" id="SM00969">
    <property type="entry name" value="SOCS_box"/>
    <property type="match status" value="1"/>
</dbReference>
<keyword evidence="17" id="KW-1185">Reference proteome</keyword>
<evidence type="ECO:0000256" key="9">
    <source>
        <dbReference type="ARBA" id="ARBA00022786"/>
    </source>
</evidence>
<dbReference type="SMART" id="SM00253">
    <property type="entry name" value="SOCS"/>
    <property type="match status" value="1"/>
</dbReference>
<evidence type="ECO:0000313" key="19">
    <source>
        <dbReference type="RefSeq" id="XP_033808965.1"/>
    </source>
</evidence>
<comment type="subcellular location">
    <subcellularLocation>
        <location evidence="1">Cytoplasm</location>
    </subcellularLocation>
</comment>
<dbReference type="PANTHER" id="PTHR10155">
    <property type="entry name" value="PHOSPHATIDYLINOSITOL 3-KINASE REGULATORY SUBUNIT"/>
    <property type="match status" value="1"/>
</dbReference>
<dbReference type="InterPro" id="IPR000980">
    <property type="entry name" value="SH2"/>
</dbReference>
<dbReference type="PRINTS" id="PR00401">
    <property type="entry name" value="SH2DOMAIN"/>
</dbReference>
<reference evidence="18 19" key="1">
    <citation type="submission" date="2025-04" db="UniProtKB">
        <authorList>
            <consortium name="RefSeq"/>
        </authorList>
    </citation>
    <scope>IDENTIFICATION</scope>
</reference>
<keyword evidence="5" id="KW-1017">Isopeptide bond</keyword>
<evidence type="ECO:0000313" key="17">
    <source>
        <dbReference type="Proteomes" id="UP000515159"/>
    </source>
</evidence>
<dbReference type="FunFam" id="3.30.505.10:FF:000049">
    <property type="entry name" value="Suppressor of cytokine signaling 2"/>
    <property type="match status" value="1"/>
</dbReference>
<dbReference type="GeneID" id="117364158"/>
<dbReference type="OrthoDB" id="10063348at2759"/>
<name>A0A6P8RTN3_GEOSA</name>
<evidence type="ECO:0000259" key="16">
    <source>
        <dbReference type="PROSITE" id="PS50225"/>
    </source>
</evidence>
<dbReference type="FunFam" id="1.10.750.20:FF:000002">
    <property type="entry name" value="Suppressor of cytokine signaling 2"/>
    <property type="match status" value="1"/>
</dbReference>
<gene>
    <name evidence="18 19" type="primary">SOCS2</name>
</gene>
<dbReference type="GO" id="GO:0046935">
    <property type="term" value="F:1-phosphatidylinositol-3-kinase regulator activity"/>
    <property type="evidence" value="ECO:0007669"/>
    <property type="project" value="TreeGrafter"/>
</dbReference>
<evidence type="ECO:0000256" key="8">
    <source>
        <dbReference type="ARBA" id="ARBA00022700"/>
    </source>
</evidence>
<evidence type="ECO:0000256" key="3">
    <source>
        <dbReference type="ARBA" id="ARBA00021409"/>
    </source>
</evidence>
<feature type="domain" description="SOCS box" evidence="16">
    <location>
        <begin position="168"/>
        <end position="214"/>
    </location>
</feature>
<dbReference type="Proteomes" id="UP000515159">
    <property type="component" value="Chromosome 7"/>
</dbReference>
<evidence type="ECO:0000256" key="10">
    <source>
        <dbReference type="ARBA" id="ARBA00022843"/>
    </source>
</evidence>
<dbReference type="RefSeq" id="XP_033808964.1">
    <property type="nucleotide sequence ID" value="XM_033953073.1"/>
</dbReference>
<dbReference type="SMART" id="SM00252">
    <property type="entry name" value="SH2"/>
    <property type="match status" value="1"/>
</dbReference>
<comment type="subunit">
    <text evidence="13">Substrate-recognition component of the ECS(SOCS2) complex, composed of SOCS2, CUL5, ELOB, ELOC and RNF7/RBX2. Interacts with IGF1R. Interacts with DCUN1D1.</text>
</comment>
<dbReference type="Pfam" id="PF00017">
    <property type="entry name" value="SH2"/>
    <property type="match status" value="1"/>
</dbReference>
<sequence length="215" mass="24627">MNATFLDAQSFLCWAELLTCELDLPMTPRSVETPDSAEGDLGPVSPLVPEDRVALAMDELRKSGWYWGSMNVNEAKELLQDAPAGTFLLRDSSHAEYLLTISVKTTAGPTNLRIEYQEGKFRLDSIFCVRAKLKQFESVVRLVEYYVLLSKDRKTESESLPSRAVHFWLTRPLYASTPSLQHLCRLTVNKYTRKICELPLPTRLKDYLTEYQYHV</sequence>
<accession>A0A6P8RTN3</accession>
<comment type="pathway">
    <text evidence="2">Protein modification; protein ubiquitination.</text>
</comment>
<keyword evidence="8" id="KW-0734">Signal transduction inhibitor</keyword>
<keyword evidence="4" id="KW-0963">Cytoplasm</keyword>
<dbReference type="AlphaFoldDB" id="A0A6P8RTN3"/>
<dbReference type="PANTHER" id="PTHR10155:SF7">
    <property type="entry name" value="SUPPRESSOR OF CYTOKINE SIGNALING 2"/>
    <property type="match status" value="1"/>
</dbReference>
<dbReference type="GO" id="GO:0046854">
    <property type="term" value="P:phosphatidylinositol phosphate biosynthetic process"/>
    <property type="evidence" value="ECO:0007669"/>
    <property type="project" value="TreeGrafter"/>
</dbReference>
<evidence type="ECO:0000256" key="14">
    <source>
        <dbReference type="PROSITE-ProRule" id="PRU00191"/>
    </source>
</evidence>